<comment type="caution">
    <text evidence="1">The sequence shown here is derived from an EMBL/GenBank/DDBJ whole genome shotgun (WGS) entry which is preliminary data.</text>
</comment>
<evidence type="ECO:0000313" key="2">
    <source>
        <dbReference type="Proteomes" id="UP000823674"/>
    </source>
</evidence>
<gene>
    <name evidence="1" type="primary">A04g500690.1_BraROA</name>
    <name evidence="1" type="ORF">IGI04_014361</name>
</gene>
<proteinExistence type="predicted"/>
<sequence>MESSHMFPFHNRSEHFGKFLCQIFLHLAFNQMVLIFHLDMYVACSIKVYLYHLPIIFSVFKPFEHFLICRSRAEFGRLMGSLLGSFLKYNTIEDFQEVLRCKSI</sequence>
<organism evidence="1 2">
    <name type="scientific">Brassica rapa subsp. trilocularis</name>
    <dbReference type="NCBI Taxonomy" id="1813537"/>
    <lineage>
        <taxon>Eukaryota</taxon>
        <taxon>Viridiplantae</taxon>
        <taxon>Streptophyta</taxon>
        <taxon>Embryophyta</taxon>
        <taxon>Tracheophyta</taxon>
        <taxon>Spermatophyta</taxon>
        <taxon>Magnoliopsida</taxon>
        <taxon>eudicotyledons</taxon>
        <taxon>Gunneridae</taxon>
        <taxon>Pentapetalae</taxon>
        <taxon>rosids</taxon>
        <taxon>malvids</taxon>
        <taxon>Brassicales</taxon>
        <taxon>Brassicaceae</taxon>
        <taxon>Brassiceae</taxon>
        <taxon>Brassica</taxon>
    </lineage>
</organism>
<accession>A0ABQ7MLZ5</accession>
<reference evidence="1 2" key="1">
    <citation type="submission" date="2021-03" db="EMBL/GenBank/DDBJ databases">
        <authorList>
            <person name="King G.J."/>
            <person name="Bancroft I."/>
            <person name="Baten A."/>
            <person name="Bloomfield J."/>
            <person name="Borpatragohain P."/>
            <person name="He Z."/>
            <person name="Irish N."/>
            <person name="Irwin J."/>
            <person name="Liu K."/>
            <person name="Mauleon R.P."/>
            <person name="Moore J."/>
            <person name="Morris R."/>
            <person name="Ostergaard L."/>
            <person name="Wang B."/>
            <person name="Wells R."/>
        </authorList>
    </citation>
    <scope>NUCLEOTIDE SEQUENCE [LARGE SCALE GENOMIC DNA]</scope>
    <source>
        <strain evidence="1">R-o-18</strain>
        <tissue evidence="1">Leaf</tissue>
    </source>
</reference>
<keyword evidence="2" id="KW-1185">Reference proteome</keyword>
<dbReference type="Proteomes" id="UP000823674">
    <property type="component" value="Chromosome A04"/>
</dbReference>
<name>A0ABQ7MLZ5_BRACM</name>
<dbReference type="EMBL" id="JADBGQ010000004">
    <property type="protein sequence ID" value="KAG5399754.1"/>
    <property type="molecule type" value="Genomic_DNA"/>
</dbReference>
<evidence type="ECO:0000313" key="1">
    <source>
        <dbReference type="EMBL" id="KAG5399754.1"/>
    </source>
</evidence>
<protein>
    <submittedName>
        <fullName evidence="1">Uncharacterized protein</fullName>
    </submittedName>
</protein>